<dbReference type="SUPFAM" id="SSF50494">
    <property type="entry name" value="Trypsin-like serine proteases"/>
    <property type="match status" value="1"/>
</dbReference>
<name>A0A8E3MHL7_9PAST</name>
<feature type="compositionally biased region" description="Low complexity" evidence="10">
    <location>
        <begin position="471"/>
        <end position="510"/>
    </location>
</feature>
<comment type="subcellular location">
    <subcellularLocation>
        <location evidence="1">Cell envelope</location>
    </subcellularLocation>
    <subcellularLocation>
        <location evidence="2">Cell outer membrane</location>
    </subcellularLocation>
    <subcellularLocation>
        <location evidence="3">Secreted</location>
    </subcellularLocation>
</comment>
<dbReference type="InterPro" id="IPR009003">
    <property type="entry name" value="Peptidase_S1_PA"/>
</dbReference>
<reference evidence="12" key="1">
    <citation type="submission" date="2017-06" db="EMBL/GenBank/DDBJ databases">
        <title>Genome sequencing of pathogenic and non-pathogenic strains within Bisgaard taxon 40.</title>
        <authorList>
            <person name="Ladner J.T."/>
            <person name="Lovett S.P."/>
            <person name="Koroleva G."/>
            <person name="Lorch J.M."/>
        </authorList>
    </citation>
    <scope>NUCLEOTIDE SEQUENCE</scope>
    <source>
        <strain evidence="12">27576-1-I1</strain>
    </source>
</reference>
<dbReference type="RefSeq" id="WP_261920177.1">
    <property type="nucleotide sequence ID" value="NZ_CP022011.1"/>
</dbReference>
<keyword evidence="4" id="KW-1134">Transmembrane beta strand</keyword>
<dbReference type="InterPro" id="IPR011050">
    <property type="entry name" value="Pectin_lyase_fold/virulence"/>
</dbReference>
<dbReference type="GO" id="GO:0005576">
    <property type="term" value="C:extracellular region"/>
    <property type="evidence" value="ECO:0007669"/>
    <property type="project" value="UniProtKB-SubCell"/>
</dbReference>
<dbReference type="GO" id="GO:0004252">
    <property type="term" value="F:serine-type endopeptidase activity"/>
    <property type="evidence" value="ECO:0007669"/>
    <property type="project" value="InterPro"/>
</dbReference>
<dbReference type="InterPro" id="IPR000710">
    <property type="entry name" value="Peptidase_S6"/>
</dbReference>
<keyword evidence="6" id="KW-0812">Transmembrane</keyword>
<accession>A0A8E3MHL7</accession>
<proteinExistence type="predicted"/>
<gene>
    <name evidence="12" type="ORF">CEP48_07710</name>
</gene>
<dbReference type="InterPro" id="IPR030396">
    <property type="entry name" value="Peptidase_S6_dom"/>
</dbReference>
<dbReference type="InterPro" id="IPR012332">
    <property type="entry name" value="Autotransporter_pectin_lyase_C"/>
</dbReference>
<feature type="region of interest" description="Disordered" evidence="10">
    <location>
        <begin position="470"/>
        <end position="510"/>
    </location>
</feature>
<dbReference type="EMBL" id="CP022011">
    <property type="protein sequence ID" value="QDJ15313.1"/>
    <property type="molecule type" value="Genomic_DNA"/>
</dbReference>
<feature type="compositionally biased region" description="Basic and acidic residues" evidence="10">
    <location>
        <begin position="2674"/>
        <end position="2684"/>
    </location>
</feature>
<dbReference type="PROSITE" id="PS51691">
    <property type="entry name" value="PEPTIDASE_S6"/>
    <property type="match status" value="1"/>
</dbReference>
<evidence type="ECO:0000256" key="11">
    <source>
        <dbReference type="SAM" id="SignalP"/>
    </source>
</evidence>
<evidence type="ECO:0000256" key="7">
    <source>
        <dbReference type="ARBA" id="ARBA00022729"/>
    </source>
</evidence>
<evidence type="ECO:0000256" key="1">
    <source>
        <dbReference type="ARBA" id="ARBA00004196"/>
    </source>
</evidence>
<sequence length="3136" mass="342064">MRKNLLALLISLALINKNTYATLARHDIDWSEYEDFALNIGRYEAGRKGIIVYKKDGTISGTIDVPMPTFYGVSDSGNGTLYADPQIIATVAHVGNGVGNHQVQRFMRGDVELSKDFKKKSKWNKLLEYSEAYSPNEHKTPMQNLDHKLVRLNQVMFDFTPFEAIPEGEKNTLGKVGDLLARVGNGSPKIATAVNQEVWSRWGLSGGLNKVKWEHKNKPGLAIEFNPKTPIDTGTKAGDSGSPVFIWSEKSQKWYLFATNAAGSGFGYGKNSHLTKDLDGLHRILKEYNKEIDKTGDTDLSTDKSNEKKNLVYTKGVNVKINSDVNLGPARLIFRDNATIDGTGTLTTAGIEVDKGKTLTFKSNIGQNTIIRKVGKGDLKLEGNKNNKKQGSIHLGDGTLEIAEGSSIGKIKIGSGRATIKVTKDNQFDGNQIYFGVQGGTLDLNGHNLEFNDIFHVDKGTRIVNQPLSKTITSHNTTDSNSTTSTSETANTVSTPPTATSTSATNNTPTFTFKPDGDRVFLGSFNGNLNVNYDANHLWELRGNSSIKDLNVKQGTVKLVGDNVLHTQYLTPSQTEYHTVTFNANNINVENGATLVLGRASKTKADIKINGTLKVVATGKVDTSIPKAYEDEPANYQQDTNKIVVEGNITLNNGNKVLIDLENNNIAEIKSKISAKNAISLHKKGDGELLLSGTNSFTNGNFEIEKGIVRITDKENAKKLSYTVKNGSTLEVQGIETDELKGLLEKFNNSFDGILSLDKDITKLDSKLGEFNQLYLGTKGNITLGTENQNLLEHLSFLNLGGDGGTITVQGLKTTGSSNSKKTLNIGNGTYRGKVIIEELTKDSHLDLNVHTGVDLEVKKNSNTDKFLDLGYGSTAKVDLLNNLKTNSKGIVLIDSDDNLSKLTDPTYSNLHDIYIGTSKNKTLNINAEKISGNTYRFSGEGETHLKFNLSNKDLIVDAQGLTGGVVSLDKDNTNYKGKITVQGHKEQNLGSITLKASTGNSLGQGNEIVIKNGGILDVNGKSINIKLSTESNQLGTIFSTEKGSVTLANTDNTEIKNKISGNLDITYNGSGELSLSNTQNHFTGNINLNNGTLKYSIEGVTNQNNKINISNNAKIDITKNVNSEIVANVNNNADASILFTELNTNTNISTKKLTLTSNVTSKGNNNGSNFNRNREINYQNLNLNNHTLITENQFLSINSVSSKGNLILKNSTLKLHGGNHTLLSEKNFENIELNNSTLDLRDYNFKNSEKRQKVVVKGDSTISTGTYGSDGGGASTGFNNPLELTTGSTLNIVQANSRWYVNMQIDSDIKGDGNIIISQAKSGNLKITNNFKEFNGSLKLVYKNNRRPELGYYLNGDNEADRTLNFEILSEQFVNQRPSVTLKNIASKSLILKNVNGYSGTLIADKGDIILDGNNAVSTKAVLQEVDSHKIIFKVDEGQTGNAGGFYYSHSGKANNDGLHKKGKGELVFTSNYMTTNSPKFYVDEGTVTIATSSEFKSTQSQNRSSSEVYLDYNVAQDANLNFKVSGNYTVKNTVSGAGNVSFSQADDSTKYTTDYSKLGHSGDLTINAKVDLNLDSNDQNPITLRHNLKGEQKGYLTIKGDNKTLNINKSLDNYAGSLEISNKTNLDLNLNDATLDNALYGSGTITNKNSSNLNLNNTAHFVGTLYAKTGDISINNQFDASNTDVIKLKSENNHYINITTTDNNSVAKFNFIEGNLRKKGTGTLIINDNVSVDNIKHLDLNEGNLQLNHDINVEELKLGSDTKLILNSNNIDRNITGTGDVELMKTNTLTNDKLQHTGNLIVNADSTLLINTKDTLSYNLTGNHKLTINSNNEKSDTVLKLNNDNIQHFTGGLAINNTTELNNITNLDNQLSGNGIIINKNSSNLNLNNTANFTGTLNAKVGDISINNQFNTNNTGAIQLKSENDHYINITTTDDSAAKFNFIDGNLRKKGTGTLIINDDVTVKNMNHLDLAEGNLQLNHDINVEKLKLGSDTKLILNSNNIDRNITGTGDIELKATNTLTNDKLQHTGNLIVNADSTLLINTKDTLSYNLTGNHKLTINSDKDNNNSLLKLNNDNIQHFTGGLAINNTTELNNITNLDNQLSGNGIIINKNNSNLTLNNTANFTGTLNAKEGDISINNQFNTNNTGTIQLKSENNHYINITTTDNNSVAKFNFIEGNLRKKGTGTLIINDNVSVGNIKHLDLDEGNLQLDHSIKAQNITLGENTKLTLNNTSGNIDHNITGTGNVELKATNTLTNDKLQHTGNLIVNADSTLLINTKDTLSYNLTGNHKLTINSGKDNNNSLLKLNNDNIQHFTGGLAINNTTELNNITNLNNQLSGNGIIINTNSSNLNLNNTADFVGTLNAKEGDISINNQFAANNANGTIKLKSENGHYINFTTTDNNSSAKFDFAGGNFRKKGTGTLVVNNDVTVTNMNHFDLAEGNLQLDRGINAQNIDLSKNTKLILNNTSGNINSNITGEGDVELMKPNTLANNKLKHTGDLIVNADTNLTISGNENLAYHLKGKNTVTFSGENSSVQLHGSHINDFSGTLAINNTAELYDVGNSLTNVTGSGTIVSKSGEFSFDNTRFTGEIVADNANIKVIDAKAKKYTAKNADITLPYHLAKDNPSATFSAINGAFVKADEKQWVLNRENLDKLGKLKIQSGEVIISDLLPSEKEKDKENENNSNSMLTVPAEFIADNAPRPHPRSPRRGRSLLSATTPAAITVNDDTILPANEKEVEIKQGAKLILDTNHQVDKIKNEGTVNLNTHTLSIDDYSSEHGKIIIALNDKTNQVLNIKKTDKNVDVELVATKETLTYLASNGIKIANLPTQLNILNEEQLTKGNYDLTNVNGMIKLLLAPNLMSKILRLTEIHQLNQLHTNEPFIEGVTVKANYSNGKIKEKFLKDYRNTLFKSQANTSGITINLGKTYGRFTGKLTLKALNTDFQSEVNHKTQQDKLKTLAAETGIKVEYKPGYGATLSAGILQSSFKQGKYALLNGNLSLYANPRYPIGKGVLTLENELSVRYTPILSQALPADEMAKLTNPFAYAHRLGLNYQYQKFDFNLATKVTFDNTQLTYIRKEAQVNSDLIKGLSYQLSAGVKYHFTQKLNLSLTSDTTFSKNSSQFGAKIGVTYNF</sequence>
<keyword evidence="5" id="KW-0964">Secreted</keyword>
<dbReference type="PRINTS" id="PR00921">
    <property type="entry name" value="IGASERPTASE"/>
</dbReference>
<evidence type="ECO:0000256" key="9">
    <source>
        <dbReference type="ARBA" id="ARBA00023237"/>
    </source>
</evidence>
<dbReference type="GO" id="GO:0009279">
    <property type="term" value="C:cell outer membrane"/>
    <property type="evidence" value="ECO:0007669"/>
    <property type="project" value="UniProtKB-SubCell"/>
</dbReference>
<keyword evidence="8" id="KW-0472">Membrane</keyword>
<protein>
    <submittedName>
        <fullName evidence="12">Uncharacterized protein</fullName>
    </submittedName>
</protein>
<dbReference type="InterPro" id="IPR036709">
    <property type="entry name" value="Autotransporte_beta_dom_sf"/>
</dbReference>
<keyword evidence="13" id="KW-1185">Reference proteome</keyword>
<dbReference type="Gene3D" id="2.40.10.120">
    <property type="match status" value="1"/>
</dbReference>
<dbReference type="Proteomes" id="UP000955338">
    <property type="component" value="Chromosome"/>
</dbReference>
<evidence type="ECO:0000256" key="8">
    <source>
        <dbReference type="ARBA" id="ARBA00023136"/>
    </source>
</evidence>
<dbReference type="Pfam" id="PF02395">
    <property type="entry name" value="Peptidase_S6"/>
    <property type="match status" value="1"/>
</dbReference>
<dbReference type="Gene3D" id="2.160.20.20">
    <property type="match status" value="1"/>
</dbReference>
<evidence type="ECO:0000256" key="5">
    <source>
        <dbReference type="ARBA" id="ARBA00022525"/>
    </source>
</evidence>
<evidence type="ECO:0000256" key="4">
    <source>
        <dbReference type="ARBA" id="ARBA00022452"/>
    </source>
</evidence>
<evidence type="ECO:0000256" key="6">
    <source>
        <dbReference type="ARBA" id="ARBA00022692"/>
    </source>
</evidence>
<evidence type="ECO:0000256" key="3">
    <source>
        <dbReference type="ARBA" id="ARBA00004613"/>
    </source>
</evidence>
<dbReference type="SUPFAM" id="SSF103515">
    <property type="entry name" value="Autotransporter"/>
    <property type="match status" value="1"/>
</dbReference>
<keyword evidence="9" id="KW-0998">Cell outer membrane</keyword>
<feature type="region of interest" description="Disordered" evidence="10">
    <location>
        <begin position="2673"/>
        <end position="2720"/>
    </location>
</feature>
<evidence type="ECO:0000256" key="10">
    <source>
        <dbReference type="SAM" id="MobiDB-lite"/>
    </source>
</evidence>
<dbReference type="GO" id="GO:0006508">
    <property type="term" value="P:proteolysis"/>
    <property type="evidence" value="ECO:0007669"/>
    <property type="project" value="InterPro"/>
</dbReference>
<evidence type="ECO:0000313" key="13">
    <source>
        <dbReference type="Proteomes" id="UP000955338"/>
    </source>
</evidence>
<feature type="signal peptide" evidence="11">
    <location>
        <begin position="1"/>
        <end position="21"/>
    </location>
</feature>
<feature type="compositionally biased region" description="Basic residues" evidence="10">
    <location>
        <begin position="2705"/>
        <end position="2714"/>
    </location>
</feature>
<evidence type="ECO:0000256" key="2">
    <source>
        <dbReference type="ARBA" id="ARBA00004442"/>
    </source>
</evidence>
<feature type="chain" id="PRO_5043758866" evidence="11">
    <location>
        <begin position="22"/>
        <end position="3136"/>
    </location>
</feature>
<evidence type="ECO:0000313" key="12">
    <source>
        <dbReference type="EMBL" id="QDJ15313.1"/>
    </source>
</evidence>
<dbReference type="SUPFAM" id="SSF51126">
    <property type="entry name" value="Pectin lyase-like"/>
    <property type="match status" value="2"/>
</dbReference>
<organism evidence="12 13">
    <name type="scientific">Mergibacter septicus</name>
    <dbReference type="NCBI Taxonomy" id="221402"/>
    <lineage>
        <taxon>Bacteria</taxon>
        <taxon>Pseudomonadati</taxon>
        <taxon>Pseudomonadota</taxon>
        <taxon>Gammaproteobacteria</taxon>
        <taxon>Pasteurellales</taxon>
        <taxon>Pasteurellaceae</taxon>
        <taxon>Mergibacter</taxon>
    </lineage>
</organism>
<keyword evidence="7 11" id="KW-0732">Signal</keyword>